<comment type="caution">
    <text evidence="5">The sequence shown here is derived from an EMBL/GenBank/DDBJ whole genome shotgun (WGS) entry which is preliminary data.</text>
</comment>
<dbReference type="InterPro" id="IPR014721">
    <property type="entry name" value="Ribsml_uS5_D2-typ_fold_subgr"/>
</dbReference>
<evidence type="ECO:0000256" key="1">
    <source>
        <dbReference type="ARBA" id="ARBA00006354"/>
    </source>
</evidence>
<evidence type="ECO:0000256" key="3">
    <source>
        <dbReference type="ARBA" id="ARBA00022840"/>
    </source>
</evidence>
<gene>
    <name evidence="5" type="ORF">A2931_01205</name>
</gene>
<dbReference type="Pfam" id="PF13335">
    <property type="entry name" value="Mg_chelatase_C"/>
    <property type="match status" value="1"/>
</dbReference>
<proteinExistence type="inferred from homology"/>
<dbReference type="Pfam" id="PF01078">
    <property type="entry name" value="Mg_chelatase"/>
    <property type="match status" value="1"/>
</dbReference>
<dbReference type="InterPro" id="IPR027417">
    <property type="entry name" value="P-loop_NTPase"/>
</dbReference>
<dbReference type="Pfam" id="PF13541">
    <property type="entry name" value="ChlI"/>
    <property type="match status" value="1"/>
</dbReference>
<sequence length="505" mass="55042">MSVKLHAAEVLGLSGEIIDVEVDYSKGLRSFTIVGLADKAVDEAKERISYAIKNIGLKPPHKQNQKVIVSLAPADLKKEGSAFDLAIALGYIMASKQAEFDTKEKIFLGELALDGTLRPVKGTLALARKAVSAGFKEIYVPKGNGEEAAIIGDIAVREAESLNHVLSHLRNESLIDPLPKTEINYGAATTDHDLSDIRGQENAKRALMIAAAGGHNILMSGPPGTGKTLLARALPSILPPLSHEEALEVTTIHSVAGTIDGPFAKIRPFRSPHHTSSYVAIVGGGVWPRPGEITLAHRGVLFADEFPEFERRVIEALRQPLEDGVITVARAKGTVKFPAKFMLVAAMNPCPCGNLGSKNKMCLCSPSSLFRYQRKVSGPIADRIDLWMEVSNIDHEELSQKNTAPESAEIRLKVIDARNRQIARFKNLGIISNSEIGVRDIETLAPLSSEARNSLNLAAKHMDLSPRAYHRVIKISRTIADLENENEIKQGHILEALQYRPKNNF</sequence>
<dbReference type="SUPFAM" id="SSF52540">
    <property type="entry name" value="P-loop containing nucleoside triphosphate hydrolases"/>
    <property type="match status" value="1"/>
</dbReference>
<evidence type="ECO:0000313" key="5">
    <source>
        <dbReference type="EMBL" id="OGZ29671.1"/>
    </source>
</evidence>
<protein>
    <submittedName>
        <fullName evidence="5">Magnesium chelatase</fullName>
    </submittedName>
</protein>
<evidence type="ECO:0000313" key="6">
    <source>
        <dbReference type="Proteomes" id="UP000177486"/>
    </source>
</evidence>
<dbReference type="Proteomes" id="UP000177486">
    <property type="component" value="Unassembled WGS sequence"/>
</dbReference>
<dbReference type="AlphaFoldDB" id="A0A1G2EWC3"/>
<feature type="domain" description="AAA+ ATPase" evidence="4">
    <location>
        <begin position="213"/>
        <end position="442"/>
    </location>
</feature>
<keyword evidence="3" id="KW-0067">ATP-binding</keyword>
<dbReference type="PRINTS" id="PR01657">
    <property type="entry name" value="MCMFAMILY"/>
</dbReference>
<dbReference type="EMBL" id="MHMQ01000033">
    <property type="protein sequence ID" value="OGZ29671.1"/>
    <property type="molecule type" value="Genomic_DNA"/>
</dbReference>
<accession>A0A1G2EWC3</accession>
<name>A0A1G2EWC3_9BACT</name>
<dbReference type="GO" id="GO:0005524">
    <property type="term" value="F:ATP binding"/>
    <property type="evidence" value="ECO:0007669"/>
    <property type="project" value="UniProtKB-KW"/>
</dbReference>
<dbReference type="GO" id="GO:0003677">
    <property type="term" value="F:DNA binding"/>
    <property type="evidence" value="ECO:0007669"/>
    <property type="project" value="InterPro"/>
</dbReference>
<dbReference type="Gene3D" id="3.30.230.10">
    <property type="match status" value="1"/>
</dbReference>
<dbReference type="SUPFAM" id="SSF54211">
    <property type="entry name" value="Ribosomal protein S5 domain 2-like"/>
    <property type="match status" value="1"/>
</dbReference>
<dbReference type="SMART" id="SM00382">
    <property type="entry name" value="AAA"/>
    <property type="match status" value="1"/>
</dbReference>
<comment type="similarity">
    <text evidence="1">Belongs to the Mg-chelatase subunits D/I family. ComM subfamily.</text>
</comment>
<dbReference type="PANTHER" id="PTHR32039:SF7">
    <property type="entry name" value="COMPETENCE PROTEIN COMM"/>
    <property type="match status" value="1"/>
</dbReference>
<reference evidence="5 6" key="1">
    <citation type="journal article" date="2016" name="Nat. Commun.">
        <title>Thousands of microbial genomes shed light on interconnected biogeochemical processes in an aquifer system.</title>
        <authorList>
            <person name="Anantharaman K."/>
            <person name="Brown C.T."/>
            <person name="Hug L.A."/>
            <person name="Sharon I."/>
            <person name="Castelle C.J."/>
            <person name="Probst A.J."/>
            <person name="Thomas B.C."/>
            <person name="Singh A."/>
            <person name="Wilkins M.J."/>
            <person name="Karaoz U."/>
            <person name="Brodie E.L."/>
            <person name="Williams K.H."/>
            <person name="Hubbard S.S."/>
            <person name="Banfield J.F."/>
        </authorList>
    </citation>
    <scope>NUCLEOTIDE SEQUENCE [LARGE SCALE GENOMIC DNA]</scope>
</reference>
<keyword evidence="2" id="KW-0547">Nucleotide-binding</keyword>
<dbReference type="InterPro" id="IPR020568">
    <property type="entry name" value="Ribosomal_Su5_D2-typ_SF"/>
</dbReference>
<dbReference type="PANTHER" id="PTHR32039">
    <property type="entry name" value="MAGNESIUM-CHELATASE SUBUNIT CHLI"/>
    <property type="match status" value="1"/>
</dbReference>
<organism evidence="5 6">
    <name type="scientific">Candidatus Niyogibacteria bacterium RIFCSPLOWO2_01_FULL_45_48</name>
    <dbReference type="NCBI Taxonomy" id="1801724"/>
    <lineage>
        <taxon>Bacteria</taxon>
        <taxon>Candidatus Niyogiibacteriota</taxon>
    </lineage>
</organism>
<dbReference type="InterPro" id="IPR045006">
    <property type="entry name" value="CHLI-like"/>
</dbReference>
<dbReference type="InterPro" id="IPR003593">
    <property type="entry name" value="AAA+_ATPase"/>
</dbReference>
<dbReference type="InterPro" id="IPR000523">
    <property type="entry name" value="Mg_chelatse_chII-like_cat_dom"/>
</dbReference>
<dbReference type="InterPro" id="IPR025158">
    <property type="entry name" value="Mg_chelat-rel_C"/>
</dbReference>
<dbReference type="InterPro" id="IPR001208">
    <property type="entry name" value="MCM_dom"/>
</dbReference>
<dbReference type="Gene3D" id="3.40.50.300">
    <property type="entry name" value="P-loop containing nucleotide triphosphate hydrolases"/>
    <property type="match status" value="1"/>
</dbReference>
<dbReference type="InterPro" id="IPR004482">
    <property type="entry name" value="Mg_chelat-rel"/>
</dbReference>
<evidence type="ECO:0000259" key="4">
    <source>
        <dbReference type="SMART" id="SM00382"/>
    </source>
</evidence>
<dbReference type="NCBIfam" id="TIGR00368">
    <property type="entry name" value="YifB family Mg chelatase-like AAA ATPase"/>
    <property type="match status" value="1"/>
</dbReference>
<evidence type="ECO:0000256" key="2">
    <source>
        <dbReference type="ARBA" id="ARBA00022741"/>
    </source>
</evidence>